<comment type="caution">
    <text evidence="2">The sequence shown here is derived from an EMBL/GenBank/DDBJ whole genome shotgun (WGS) entry which is preliminary data.</text>
</comment>
<comment type="similarity">
    <text evidence="1">Belongs to the SCO1/2 family.</text>
</comment>
<organism evidence="2 3">
    <name type="scientific">Pontibacter anaerobius</name>
    <dbReference type="NCBI Taxonomy" id="2993940"/>
    <lineage>
        <taxon>Bacteria</taxon>
        <taxon>Pseudomonadati</taxon>
        <taxon>Bacteroidota</taxon>
        <taxon>Cytophagia</taxon>
        <taxon>Cytophagales</taxon>
        <taxon>Hymenobacteraceae</taxon>
        <taxon>Pontibacter</taxon>
    </lineage>
</organism>
<evidence type="ECO:0000313" key="3">
    <source>
        <dbReference type="Proteomes" id="UP001207228"/>
    </source>
</evidence>
<gene>
    <name evidence="2" type="ORF">OO017_03265</name>
</gene>
<dbReference type="RefSeq" id="WP_266050997.1">
    <property type="nucleotide sequence ID" value="NZ_JAPFQO010000001.1"/>
</dbReference>
<sequence>MPILIFIFISVFGTHHFSLKTYYPKLDDAGRVVYNAAGDTVFQQLPYFKLNSHTGASVTSEALSEGLYVASFFNLPCADSCQKVFSQLVRVQEVFANNPQVKIVSVEVSPAADSTSTLDALAKEYQIREGKWYLLTGDKEPIQTLVKEGFQEPVRQEDGDLRPSQRLVLVDKEKKIRGVYEGADPEDVDRLILEINVLLDEYSKRK</sequence>
<proteinExistence type="inferred from homology"/>
<dbReference type="InterPro" id="IPR003782">
    <property type="entry name" value="SCO1/SenC"/>
</dbReference>
<dbReference type="SUPFAM" id="SSF52833">
    <property type="entry name" value="Thioredoxin-like"/>
    <property type="match status" value="1"/>
</dbReference>
<keyword evidence="3" id="KW-1185">Reference proteome</keyword>
<accession>A0ABT3RBY7</accession>
<evidence type="ECO:0000313" key="2">
    <source>
        <dbReference type="EMBL" id="MCX2738954.1"/>
    </source>
</evidence>
<dbReference type="Proteomes" id="UP001207228">
    <property type="component" value="Unassembled WGS sequence"/>
</dbReference>
<reference evidence="2 3" key="1">
    <citation type="submission" date="2022-11" db="EMBL/GenBank/DDBJ databases">
        <title>The characterization of three novel Bacteroidetes species and genomic analysis of their roles in tidal elemental geochemical cycles.</title>
        <authorList>
            <person name="Ma K.-J."/>
        </authorList>
    </citation>
    <scope>NUCLEOTIDE SEQUENCE [LARGE SCALE GENOMIC DNA]</scope>
    <source>
        <strain evidence="2 3">M82</strain>
    </source>
</reference>
<dbReference type="InterPro" id="IPR036249">
    <property type="entry name" value="Thioredoxin-like_sf"/>
</dbReference>
<dbReference type="EMBL" id="JAPFQO010000001">
    <property type="protein sequence ID" value="MCX2738954.1"/>
    <property type="molecule type" value="Genomic_DNA"/>
</dbReference>
<dbReference type="Gene3D" id="3.40.30.10">
    <property type="entry name" value="Glutaredoxin"/>
    <property type="match status" value="1"/>
</dbReference>
<evidence type="ECO:0000256" key="1">
    <source>
        <dbReference type="ARBA" id="ARBA00010996"/>
    </source>
</evidence>
<dbReference type="Pfam" id="PF02630">
    <property type="entry name" value="SCO1-SenC"/>
    <property type="match status" value="1"/>
</dbReference>
<protein>
    <submittedName>
        <fullName evidence="2">SCO family protein</fullName>
    </submittedName>
</protein>
<name>A0ABT3RBY7_9BACT</name>